<dbReference type="EMBL" id="UOFP01000315">
    <property type="protein sequence ID" value="VAW90209.1"/>
    <property type="molecule type" value="Genomic_DNA"/>
</dbReference>
<gene>
    <name evidence="2" type="ORF">MNBD_GAMMA18-2497</name>
</gene>
<proteinExistence type="predicted"/>
<accession>A0A3B0ZWA2</accession>
<organism evidence="2">
    <name type="scientific">hydrothermal vent metagenome</name>
    <dbReference type="NCBI Taxonomy" id="652676"/>
    <lineage>
        <taxon>unclassified sequences</taxon>
        <taxon>metagenomes</taxon>
        <taxon>ecological metagenomes</taxon>
    </lineage>
</organism>
<sequence>MSLNGSKTNHFPLRISPSYYLGKLLLFFYSGALLLLWLIPVTVWVTLPFSLLLIWDGRRHWRRYASQTEPKTVQQLVWHGEGDWSLWQKDGVQIAHLQLLQSVNHPLLIVLNFSQGHQLVLLPDSSNADDLRRLRVLLKETLKM</sequence>
<evidence type="ECO:0000313" key="2">
    <source>
        <dbReference type="EMBL" id="VAW90209.1"/>
    </source>
</evidence>
<dbReference type="AlphaFoldDB" id="A0A3B0ZWA2"/>
<feature type="transmembrane region" description="Helical" evidence="1">
    <location>
        <begin position="26"/>
        <end position="55"/>
    </location>
</feature>
<keyword evidence="1" id="KW-1133">Transmembrane helix</keyword>
<dbReference type="Pfam" id="PF07254">
    <property type="entry name" value="Cpta_toxin"/>
    <property type="match status" value="1"/>
</dbReference>
<keyword evidence="1" id="KW-0472">Membrane</keyword>
<keyword evidence="1" id="KW-0812">Transmembrane</keyword>
<dbReference type="InterPro" id="IPR009883">
    <property type="entry name" value="YgfX"/>
</dbReference>
<protein>
    <submittedName>
        <fullName evidence="2">Uncharacterized protein</fullName>
    </submittedName>
</protein>
<name>A0A3B0ZWA2_9ZZZZ</name>
<reference evidence="2" key="1">
    <citation type="submission" date="2018-06" db="EMBL/GenBank/DDBJ databases">
        <authorList>
            <person name="Zhirakovskaya E."/>
        </authorList>
    </citation>
    <scope>NUCLEOTIDE SEQUENCE</scope>
</reference>
<evidence type="ECO:0000256" key="1">
    <source>
        <dbReference type="SAM" id="Phobius"/>
    </source>
</evidence>